<reference evidence="3" key="1">
    <citation type="submission" date="2016-10" db="EMBL/GenBank/DDBJ databases">
        <authorList>
            <person name="Varghese N."/>
            <person name="Submissions S."/>
        </authorList>
    </citation>
    <scope>NUCLEOTIDE SEQUENCE [LARGE SCALE GENOMIC DNA]</scope>
    <source>
        <strain evidence="3">CGMCC 4.3530</strain>
    </source>
</reference>
<dbReference type="InterPro" id="IPR046259">
    <property type="entry name" value="DUF6292"/>
</dbReference>
<accession>A0A1H3DBH1</accession>
<protein>
    <recommendedName>
        <fullName evidence="1">DUF6292 domain-containing protein</fullName>
    </recommendedName>
</protein>
<organism evidence="2 3">
    <name type="scientific">Saccharopolyspora shandongensis</name>
    <dbReference type="NCBI Taxonomy" id="418495"/>
    <lineage>
        <taxon>Bacteria</taxon>
        <taxon>Bacillati</taxon>
        <taxon>Actinomycetota</taxon>
        <taxon>Actinomycetes</taxon>
        <taxon>Pseudonocardiales</taxon>
        <taxon>Pseudonocardiaceae</taxon>
        <taxon>Saccharopolyspora</taxon>
    </lineage>
</organism>
<dbReference type="EMBL" id="FNOK01000013">
    <property type="protein sequence ID" value="SDX63741.1"/>
    <property type="molecule type" value="Genomic_DNA"/>
</dbReference>
<sequence length="132" mass="14261">MDTMSLAADGLVGYATSVAEDLGVDVFEIDINLDVDLATVIILVDSQVPVFEEFPLLLTWDEVSGWALRIDTGGGAATLEFLGEDILPDSASVRRFLWDAVRGNSPGVLASPAFRLPNACDDLEQRLVRFCS</sequence>
<evidence type="ECO:0000259" key="1">
    <source>
        <dbReference type="Pfam" id="PF19809"/>
    </source>
</evidence>
<dbReference type="Pfam" id="PF19809">
    <property type="entry name" value="DUF6292"/>
    <property type="match status" value="1"/>
</dbReference>
<keyword evidence="3" id="KW-1185">Reference proteome</keyword>
<gene>
    <name evidence="2" type="ORF">SAMN05216215_101341</name>
</gene>
<proteinExistence type="predicted"/>
<evidence type="ECO:0000313" key="2">
    <source>
        <dbReference type="EMBL" id="SDX63741.1"/>
    </source>
</evidence>
<dbReference type="RefSeq" id="WP_245761178.1">
    <property type="nucleotide sequence ID" value="NZ_FNOK01000013.1"/>
</dbReference>
<dbReference type="Proteomes" id="UP000199529">
    <property type="component" value="Unassembled WGS sequence"/>
</dbReference>
<feature type="domain" description="DUF6292" evidence="1">
    <location>
        <begin position="14"/>
        <end position="97"/>
    </location>
</feature>
<dbReference type="AlphaFoldDB" id="A0A1H3DBH1"/>
<evidence type="ECO:0000313" key="3">
    <source>
        <dbReference type="Proteomes" id="UP000199529"/>
    </source>
</evidence>
<name>A0A1H3DBH1_9PSEU</name>